<dbReference type="PROSITE" id="PS50863">
    <property type="entry name" value="B3"/>
    <property type="match status" value="1"/>
</dbReference>
<evidence type="ECO:0000256" key="3">
    <source>
        <dbReference type="ARBA" id="ARBA00023125"/>
    </source>
</evidence>
<dbReference type="SUPFAM" id="SSF54277">
    <property type="entry name" value="CAD &amp; PB1 domains"/>
    <property type="match status" value="1"/>
</dbReference>
<keyword evidence="2 7" id="KW-0805">Transcription regulation</keyword>
<protein>
    <recommendedName>
        <fullName evidence="7">Auxin response factor</fullName>
    </recommendedName>
</protein>
<evidence type="ECO:0000259" key="10">
    <source>
        <dbReference type="PROSITE" id="PS51745"/>
    </source>
</evidence>
<evidence type="ECO:0000256" key="8">
    <source>
        <dbReference type="SAM" id="MobiDB-lite"/>
    </source>
</evidence>
<feature type="compositionally biased region" description="Polar residues" evidence="8">
    <location>
        <begin position="649"/>
        <end position="661"/>
    </location>
</feature>
<dbReference type="InterPro" id="IPR033389">
    <property type="entry name" value="AUX/IAA_dom"/>
</dbReference>
<evidence type="ECO:0000259" key="9">
    <source>
        <dbReference type="PROSITE" id="PS50863"/>
    </source>
</evidence>
<evidence type="ECO:0000256" key="6">
    <source>
        <dbReference type="ARBA" id="ARBA00023294"/>
    </source>
</evidence>
<dbReference type="PANTHER" id="PTHR31384:SF115">
    <property type="entry name" value="AUXIN RESPONSE FACTOR 6"/>
    <property type="match status" value="1"/>
</dbReference>
<dbReference type="InterPro" id="IPR053793">
    <property type="entry name" value="PB1-like"/>
</dbReference>
<evidence type="ECO:0000256" key="7">
    <source>
        <dbReference type="RuleBase" id="RU004561"/>
    </source>
</evidence>
<feature type="domain" description="TF-B3" evidence="9">
    <location>
        <begin position="172"/>
        <end position="274"/>
    </location>
</feature>
<feature type="region of interest" description="Disordered" evidence="8">
    <location>
        <begin position="888"/>
        <end position="926"/>
    </location>
</feature>
<dbReference type="Gene3D" id="2.40.330.10">
    <property type="entry name" value="DNA-binding pseudobarrel domain"/>
    <property type="match status" value="1"/>
</dbReference>
<evidence type="ECO:0000256" key="4">
    <source>
        <dbReference type="ARBA" id="ARBA00023163"/>
    </source>
</evidence>
<dbReference type="InterPro" id="IPR003340">
    <property type="entry name" value="B3_DNA-bd"/>
</dbReference>
<dbReference type="Proteomes" id="UP001497512">
    <property type="component" value="Chromosome 15"/>
</dbReference>
<feature type="domain" description="PB1" evidence="10">
    <location>
        <begin position="791"/>
        <end position="875"/>
    </location>
</feature>
<dbReference type="Pfam" id="PF06507">
    <property type="entry name" value="ARF_AD"/>
    <property type="match status" value="1"/>
</dbReference>
<dbReference type="Pfam" id="PF02309">
    <property type="entry name" value="AUX_IAA"/>
    <property type="match status" value="1"/>
</dbReference>
<sequence length="926" mass="102582">MAWDGPSLKTFCHPHSENVKCARAPPPFCNCPHSGALPCTSHTKSGSAPGYSPPSLSTEQDRRCLNSELWHACAGPLVSLPSVSSRVVYFPQGHTEQVAASTQKELDSHIPNYPNLPSWLICLLDNVTLHADLETDEVYAQMTLIPLPTSQQKNALLAQDLPKPNRQPTDYFCKTLTASDTSTHGGFSVPRRAAEKVFPPLDFSQQPPAQELIARDLHDQEWHFRHIYRGQPRRHLLTTGWSVFVSAKRLQAGDCVLFIRDDKGQLLLGIRRANRQQMIMPSSVLSSDSMHIGVLAAANHAAATNSRFTIFYNPRQSPSEFVIPVAKYHKAINTQVSVGMRFRMVFETEESSVRRYMGTITGIGDLDPIRWPKSDWRSLKVGWDESTAGERQQRVSIWDIEPLPAPFLLCPPPLAFRSKRTCGSRGKVHESGNMFWNDNMWASGSDSLGVPNFHSLGMDSSTPRIRPPQQRLESAVTSPQNEFYRALAAEALQEIRTRDSSKQFHPQSLLSSQQLHFQSQQQDQQSMHQMVDASGPLLQLSFSGPQPEVDLVCSMRPQTSYCESELQMVPSSFSLQRLLGTTDQTNSPTRENNHFFNILRPNQSEMQTSIPGTDLIVQDPQVSPWFSTMQNQNQTDAQPMGSTRLGGQADSSPCSQVMSPFTHPQQSQVSVEAGLAELPPLGGFRDNEQDGDQLQADRHLLFGVPIDQPLTASAPLNSHHTYHEKTREQQDGFPGSHILQGAFGPPATPDHPSIAASGVISNGGMDNNGVYQRNSVASWSSMQAAPPPPLRTFTKVHKSGMPGRSLDVRNFHNYAELRSELAKMFKLEGMLDGPVKSGWQLVFVDHENDTLLVGDDPWEEFVNCVRSIKILSPSEVSHMTQDQFEILDTAAAAPPPPPPMQQQAASSNSEDVAHTQTSAPNPNMDL</sequence>
<dbReference type="Gene3D" id="2.30.30.1040">
    <property type="match status" value="1"/>
</dbReference>
<keyword evidence="3 7" id="KW-0238">DNA-binding</keyword>
<dbReference type="SUPFAM" id="SSF101936">
    <property type="entry name" value="DNA-binding pseudobarrel domain"/>
    <property type="match status" value="1"/>
</dbReference>
<dbReference type="EMBL" id="OZ019907">
    <property type="protein sequence ID" value="CAK9205665.1"/>
    <property type="molecule type" value="Genomic_DNA"/>
</dbReference>
<evidence type="ECO:0000256" key="1">
    <source>
        <dbReference type="ARBA" id="ARBA00007853"/>
    </source>
</evidence>
<keyword evidence="5 7" id="KW-0539">Nucleus</keyword>
<gene>
    <name evidence="11" type="ORF">CSSPTR1EN2_LOCUS7962</name>
</gene>
<dbReference type="Pfam" id="PF02362">
    <property type="entry name" value="B3"/>
    <property type="match status" value="1"/>
</dbReference>
<evidence type="ECO:0000313" key="12">
    <source>
        <dbReference type="Proteomes" id="UP001497512"/>
    </source>
</evidence>
<dbReference type="InterPro" id="IPR044835">
    <property type="entry name" value="ARF_plant"/>
</dbReference>
<dbReference type="Gene3D" id="3.10.20.90">
    <property type="entry name" value="Phosphatidylinositol 3-kinase Catalytic Subunit, Chain A, domain 1"/>
    <property type="match status" value="1"/>
</dbReference>
<feature type="region of interest" description="Disordered" evidence="8">
    <location>
        <begin position="632"/>
        <end position="661"/>
    </location>
</feature>
<comment type="function">
    <text evidence="7">Auxin response factors (ARFs) are transcriptional factors that bind specifically to the DNA sequence 5'-TGTCTC-3' found in the auxin-responsive promoter elements (AuxREs).</text>
</comment>
<keyword evidence="12" id="KW-1185">Reference proteome</keyword>
<comment type="subunit">
    <text evidence="7">Homodimers and heterodimers.</text>
</comment>
<dbReference type="CDD" id="cd10017">
    <property type="entry name" value="B3_DNA"/>
    <property type="match status" value="1"/>
</dbReference>
<feature type="compositionally biased region" description="Polar residues" evidence="8">
    <location>
        <begin position="632"/>
        <end position="641"/>
    </location>
</feature>
<keyword evidence="4 7" id="KW-0804">Transcription</keyword>
<keyword evidence="6 7" id="KW-0927">Auxin signaling pathway</keyword>
<organism evidence="11 12">
    <name type="scientific">Sphagnum troendelagicum</name>
    <dbReference type="NCBI Taxonomy" id="128251"/>
    <lineage>
        <taxon>Eukaryota</taxon>
        <taxon>Viridiplantae</taxon>
        <taxon>Streptophyta</taxon>
        <taxon>Embryophyta</taxon>
        <taxon>Bryophyta</taxon>
        <taxon>Sphagnophytina</taxon>
        <taxon>Sphagnopsida</taxon>
        <taxon>Sphagnales</taxon>
        <taxon>Sphagnaceae</taxon>
        <taxon>Sphagnum</taxon>
    </lineage>
</organism>
<evidence type="ECO:0000256" key="5">
    <source>
        <dbReference type="ARBA" id="ARBA00023242"/>
    </source>
</evidence>
<evidence type="ECO:0000256" key="2">
    <source>
        <dbReference type="ARBA" id="ARBA00023015"/>
    </source>
</evidence>
<name>A0ABP0TVQ7_9BRYO</name>
<comment type="subcellular location">
    <subcellularLocation>
        <location evidence="7">Nucleus</location>
    </subcellularLocation>
</comment>
<dbReference type="PANTHER" id="PTHR31384">
    <property type="entry name" value="AUXIN RESPONSE FACTOR 4-RELATED"/>
    <property type="match status" value="1"/>
</dbReference>
<proteinExistence type="inferred from homology"/>
<comment type="similarity">
    <text evidence="1 7">Belongs to the ARF family.</text>
</comment>
<dbReference type="PROSITE" id="PS51745">
    <property type="entry name" value="PB1"/>
    <property type="match status" value="1"/>
</dbReference>
<dbReference type="InterPro" id="IPR015300">
    <property type="entry name" value="DNA-bd_pseudobarrel_sf"/>
</dbReference>
<accession>A0ABP0TVQ7</accession>
<dbReference type="SMART" id="SM01019">
    <property type="entry name" value="B3"/>
    <property type="match status" value="1"/>
</dbReference>
<feature type="compositionally biased region" description="Polar residues" evidence="8">
    <location>
        <begin position="906"/>
        <end position="926"/>
    </location>
</feature>
<dbReference type="InterPro" id="IPR010525">
    <property type="entry name" value="ARF_dom"/>
</dbReference>
<evidence type="ECO:0000313" key="11">
    <source>
        <dbReference type="EMBL" id="CAK9205665.1"/>
    </source>
</evidence>
<reference evidence="11" key="1">
    <citation type="submission" date="2024-02" db="EMBL/GenBank/DDBJ databases">
        <authorList>
            <consortium name="ELIXIR-Norway"/>
            <consortium name="Elixir Norway"/>
        </authorList>
    </citation>
    <scope>NUCLEOTIDE SEQUENCE</scope>
</reference>